<evidence type="ECO:0000256" key="3">
    <source>
        <dbReference type="ARBA" id="ARBA00022737"/>
    </source>
</evidence>
<keyword evidence="7" id="KW-1185">Reference proteome</keyword>
<dbReference type="Gene3D" id="1.25.40.10">
    <property type="entry name" value="Tetratricopeptide repeat domain"/>
    <property type="match status" value="2"/>
</dbReference>
<dbReference type="AlphaFoldDB" id="A0AAV3RSP5"/>
<evidence type="ECO:0000313" key="7">
    <source>
        <dbReference type="Proteomes" id="UP001454036"/>
    </source>
</evidence>
<sequence>MKLDKWGYAVNTSSEACINAINSYYLQVLTYGRQRKVILDAPKHDPHCVLGNILAAHYLSSIDSSHASPLIEAAKACLADASLYEKAVFDTVNYLMSPDRDDDIAVEFHFKLLKDFPKDLVSLKRVQILCFYMGRADLSLNLVQQVLPINEHEKYVYGMLAFPLLELGRFEDAEKAAKKGFEIDNEDPWVQHAICHVYQFQCRFEEAMKFMVDCSNSWKSLSSFMNTHNWWHVALCLLEGSSPIQRVRDIYDKKIWKELEKKDATPAEVYLNAIGLLLRIYVRGEIESFEDQFKVLAKCLTDEIYWFLEWHLDLLILWALSCSGEVAKAEKLLQGLETRLSRLSQKKQDLMKRALTLAKAMYNYGKGDNEQALDLFGHEFDVINCKIIGASDEQLDVFNDIYISLLLNTGRAEQAIQFIQKLLQKREGSPFLWRLLERAYSTLGMNEAANAGAKAKELEGAYFT</sequence>
<dbReference type="PANTHER" id="PTHR16263">
    <property type="entry name" value="TETRATRICOPEPTIDE REPEAT PROTEIN 38"/>
    <property type="match status" value="1"/>
</dbReference>
<evidence type="ECO:0000256" key="4">
    <source>
        <dbReference type="ARBA" id="ARBA00022803"/>
    </source>
</evidence>
<evidence type="ECO:0000256" key="5">
    <source>
        <dbReference type="SAM" id="Coils"/>
    </source>
</evidence>
<comment type="caution">
    <text evidence="6">The sequence shown here is derived from an EMBL/GenBank/DDBJ whole genome shotgun (WGS) entry which is preliminary data.</text>
</comment>
<proteinExistence type="inferred from homology"/>
<comment type="similarity">
    <text evidence="1">Belongs to the TTC38 family.</text>
</comment>
<evidence type="ECO:0000256" key="1">
    <source>
        <dbReference type="ARBA" id="ARBA00005857"/>
    </source>
</evidence>
<keyword evidence="5" id="KW-0175">Coiled coil</keyword>
<protein>
    <recommendedName>
        <fullName evidence="2">Tetratricopeptide repeat protein 38</fullName>
    </recommendedName>
</protein>
<keyword evidence="4" id="KW-0802">TPR repeat</keyword>
<feature type="coiled-coil region" evidence="5">
    <location>
        <begin position="326"/>
        <end position="353"/>
    </location>
</feature>
<reference evidence="6 7" key="1">
    <citation type="submission" date="2024-01" db="EMBL/GenBank/DDBJ databases">
        <title>The complete chloroplast genome sequence of Lithospermum erythrorhizon: insights into the phylogenetic relationship among Boraginaceae species and the maternal lineages of purple gromwells.</title>
        <authorList>
            <person name="Okada T."/>
            <person name="Watanabe K."/>
        </authorList>
    </citation>
    <scope>NUCLEOTIDE SEQUENCE [LARGE SCALE GENOMIC DNA]</scope>
</reference>
<dbReference type="InterPro" id="IPR011990">
    <property type="entry name" value="TPR-like_helical_dom_sf"/>
</dbReference>
<dbReference type="Proteomes" id="UP001454036">
    <property type="component" value="Unassembled WGS sequence"/>
</dbReference>
<dbReference type="SUPFAM" id="SSF48452">
    <property type="entry name" value="TPR-like"/>
    <property type="match status" value="1"/>
</dbReference>
<dbReference type="PANTHER" id="PTHR16263:SF4">
    <property type="entry name" value="TETRATRICOPEPTIDE REPEAT PROTEIN 38"/>
    <property type="match status" value="1"/>
</dbReference>
<evidence type="ECO:0000256" key="2">
    <source>
        <dbReference type="ARBA" id="ARBA00019992"/>
    </source>
</evidence>
<evidence type="ECO:0000313" key="6">
    <source>
        <dbReference type="EMBL" id="GAA0184693.1"/>
    </source>
</evidence>
<organism evidence="6 7">
    <name type="scientific">Lithospermum erythrorhizon</name>
    <name type="common">Purple gromwell</name>
    <name type="synonym">Lithospermum officinale var. erythrorhizon</name>
    <dbReference type="NCBI Taxonomy" id="34254"/>
    <lineage>
        <taxon>Eukaryota</taxon>
        <taxon>Viridiplantae</taxon>
        <taxon>Streptophyta</taxon>
        <taxon>Embryophyta</taxon>
        <taxon>Tracheophyta</taxon>
        <taxon>Spermatophyta</taxon>
        <taxon>Magnoliopsida</taxon>
        <taxon>eudicotyledons</taxon>
        <taxon>Gunneridae</taxon>
        <taxon>Pentapetalae</taxon>
        <taxon>asterids</taxon>
        <taxon>lamiids</taxon>
        <taxon>Boraginales</taxon>
        <taxon>Boraginaceae</taxon>
        <taxon>Boraginoideae</taxon>
        <taxon>Lithospermeae</taxon>
        <taxon>Lithospermum</taxon>
    </lineage>
</organism>
<dbReference type="EMBL" id="BAABME010012085">
    <property type="protein sequence ID" value="GAA0184693.1"/>
    <property type="molecule type" value="Genomic_DNA"/>
</dbReference>
<dbReference type="InterPro" id="IPR033891">
    <property type="entry name" value="TTC38"/>
</dbReference>
<dbReference type="CDD" id="cd05804">
    <property type="entry name" value="StaR_like"/>
    <property type="match status" value="1"/>
</dbReference>
<keyword evidence="3" id="KW-0677">Repeat</keyword>
<accession>A0AAV3RSP5</accession>
<gene>
    <name evidence="6" type="ORF">LIER_31981</name>
</gene>
<name>A0AAV3RSP5_LITER</name>